<evidence type="ECO:0000313" key="1">
    <source>
        <dbReference type="EMBL" id="QSR87057.1"/>
    </source>
</evidence>
<name>A0ABX7PVY4_9BACT</name>
<evidence type="ECO:0000313" key="2">
    <source>
        <dbReference type="Proteomes" id="UP000663088"/>
    </source>
</evidence>
<dbReference type="Pfam" id="PF13650">
    <property type="entry name" value="Asp_protease_2"/>
    <property type="match status" value="1"/>
</dbReference>
<keyword evidence="2" id="KW-1185">Reference proteome</keyword>
<dbReference type="EMBL" id="CP065956">
    <property type="protein sequence ID" value="QSR87057.1"/>
    <property type="molecule type" value="Genomic_DNA"/>
</dbReference>
<dbReference type="SUPFAM" id="SSF50630">
    <property type="entry name" value="Acid proteases"/>
    <property type="match status" value="1"/>
</dbReference>
<accession>A0ABX7PVY4</accession>
<dbReference type="SUPFAM" id="SSF48452">
    <property type="entry name" value="TPR-like"/>
    <property type="match status" value="1"/>
</dbReference>
<dbReference type="Gene3D" id="1.25.40.10">
    <property type="entry name" value="Tetratricopeptide repeat domain"/>
    <property type="match status" value="1"/>
</dbReference>
<reference evidence="1 2" key="1">
    <citation type="submission" date="2020-12" db="EMBL/GenBank/DDBJ databases">
        <authorList>
            <person name="Awala S.I."/>
            <person name="Gwak J.-H."/>
            <person name="Kim S.-J."/>
            <person name="Rhee S.-K."/>
        </authorList>
    </citation>
    <scope>NUCLEOTIDE SEQUENCE [LARGE SCALE GENOMIC DNA]</scope>
    <source>
        <strain evidence="1 2">IT5</strain>
    </source>
</reference>
<keyword evidence="1" id="KW-0645">Protease</keyword>
<dbReference type="RefSeq" id="WP_206847509.1">
    <property type="nucleotide sequence ID" value="NZ_CP065956.1"/>
</dbReference>
<dbReference type="GO" id="GO:0008233">
    <property type="term" value="F:peptidase activity"/>
    <property type="evidence" value="ECO:0007669"/>
    <property type="project" value="UniProtKB-KW"/>
</dbReference>
<dbReference type="InterPro" id="IPR021109">
    <property type="entry name" value="Peptidase_aspartic_dom_sf"/>
</dbReference>
<organism evidence="1 2">
    <name type="scientific">Candidatus Methylacidiphilum infernorum</name>
    <dbReference type="NCBI Taxonomy" id="511746"/>
    <lineage>
        <taxon>Bacteria</taxon>
        <taxon>Pseudomonadati</taxon>
        <taxon>Verrucomicrobiota</taxon>
        <taxon>Methylacidiphilae</taxon>
        <taxon>Methylacidiphilales</taxon>
        <taxon>Methylacidiphilaceae</taxon>
        <taxon>Methylacidiphilum (ex Ratnadevi et al. 2023)</taxon>
    </lineage>
</organism>
<protein>
    <submittedName>
        <fullName evidence="1">Aspartyl protease family protein</fullName>
    </submittedName>
</protein>
<dbReference type="Proteomes" id="UP000663088">
    <property type="component" value="Chromosome"/>
</dbReference>
<gene>
    <name evidence="1" type="ORF">EM20IM_01440</name>
</gene>
<proteinExistence type="predicted"/>
<sequence>MKSDLIFRSGIRSRKLYQLFFVFIFPFLSLGFSTPLSGLERGADSTRLFHEGKIEEALRLAQEESLQDPQNWRAWKILGWITLMKNHLEKARYALLKGLQLHPSDTEIKRLLAICYYREGNLEAAADLLREIGEKWTANLLEQLEPKAFKIHEDFVSVKLNESYPYVIIPATICRKTVPLFLDTRATFSALDRDLYKKLEHIRILDVIALQFWFNFAGKWSIRARTGIVSTMKIANMKIENVPVLLARWKGTYLFPQHVPQIVNGVLGTDWMSQFIMTIDYPRKELFLRKKENALLEYSKKEDKGEDVLAKIPFYLTPGGQIVIEGKINGEGGNFFLVDSLDVGRTFTVSEWVIHKYHLARYGGWIIGQRRGARYPSVYAVVPKIQIGSVIMENVAASIGKNYDFPPSIDHKQGFPIGAIVGNGFFKSFVVTFNFQKMELVLKTKKDGDEKPEETLALKP</sequence>
<keyword evidence="1" id="KW-0378">Hydrolase</keyword>
<dbReference type="InterPro" id="IPR011990">
    <property type="entry name" value="TPR-like_helical_dom_sf"/>
</dbReference>
<dbReference type="GO" id="GO:0006508">
    <property type="term" value="P:proteolysis"/>
    <property type="evidence" value="ECO:0007669"/>
    <property type="project" value="UniProtKB-KW"/>
</dbReference>
<dbReference type="Pfam" id="PF13432">
    <property type="entry name" value="TPR_16"/>
    <property type="match status" value="1"/>
</dbReference>
<dbReference type="Gene3D" id="2.40.70.10">
    <property type="entry name" value="Acid Proteases"/>
    <property type="match status" value="1"/>
</dbReference>